<keyword evidence="1" id="KW-0489">Methyltransferase</keyword>
<evidence type="ECO:0000313" key="2">
    <source>
        <dbReference type="Proteomes" id="UP000033636"/>
    </source>
</evidence>
<name>A0ACC6V492_9CREN</name>
<sequence>MPFNSGHVVLRSSKPLAHLADDEVAELAASLKRIVAKIESVYRPEGYNVILLDDRIEVVPRWCGDISFAALLGLKTTPQTPQMIYESLK</sequence>
<proteinExistence type="predicted"/>
<gene>
    <name evidence="1" type="ORF">TU35_009625</name>
</gene>
<protein>
    <submittedName>
        <fullName evidence="1">HIT family protein</fullName>
        <ecNumber evidence="1">2.1.1.-</ecNumber>
    </submittedName>
</protein>
<dbReference type="Proteomes" id="UP000033636">
    <property type="component" value="Unassembled WGS sequence"/>
</dbReference>
<organism evidence="1 2">
    <name type="scientific">Thermoproteus sp. AZ2</name>
    <dbReference type="NCBI Taxonomy" id="1609232"/>
    <lineage>
        <taxon>Archaea</taxon>
        <taxon>Thermoproteota</taxon>
        <taxon>Thermoprotei</taxon>
        <taxon>Thermoproteales</taxon>
        <taxon>Thermoproteaceae</taxon>
        <taxon>Thermoproteus</taxon>
    </lineage>
</organism>
<comment type="caution">
    <text evidence="1">The sequence shown here is derived from an EMBL/GenBank/DDBJ whole genome shotgun (WGS) entry which is preliminary data.</text>
</comment>
<accession>A0ACC6V492</accession>
<keyword evidence="1" id="KW-0808">Transferase</keyword>
<reference evidence="1" key="1">
    <citation type="submission" date="2024-07" db="EMBL/GenBank/DDBJ databases">
        <title>Metagenome and Metagenome-Assembled Genomes of Archaea from a hot spring from the geothermal field of Los Azufres, Mexico.</title>
        <authorList>
            <person name="Marin-Paredes R."/>
            <person name="Martinez-Romero E."/>
            <person name="Servin-Garciduenas L.E."/>
        </authorList>
    </citation>
    <scope>NUCLEOTIDE SEQUENCE</scope>
</reference>
<dbReference type="EMBL" id="JZWT02000037">
    <property type="protein sequence ID" value="MFB6491470.1"/>
    <property type="molecule type" value="Genomic_DNA"/>
</dbReference>
<evidence type="ECO:0000313" key="1">
    <source>
        <dbReference type="EMBL" id="MFB6491470.1"/>
    </source>
</evidence>
<dbReference type="EC" id="2.1.1.-" evidence="1"/>